<dbReference type="Pfam" id="PF14604">
    <property type="entry name" value="SH3_9"/>
    <property type="match status" value="1"/>
</dbReference>
<evidence type="ECO:0000259" key="4">
    <source>
        <dbReference type="PROSITE" id="PS50002"/>
    </source>
</evidence>
<dbReference type="AlphaFoldDB" id="M2Z135"/>
<dbReference type="SUPFAM" id="SSF50044">
    <property type="entry name" value="SH3-domain"/>
    <property type="match status" value="1"/>
</dbReference>
<feature type="compositionally biased region" description="Basic and acidic residues" evidence="3">
    <location>
        <begin position="115"/>
        <end position="130"/>
    </location>
</feature>
<sequence>MPTDISCVGPGPGCQSISVAASAHAADAREAQAEAHTGRAHFSWSEFVSLHRTIDAAGHEARRAESTSTRRSSQASMAAEVMAAPHHPHNTTSSPSSVPAFTLSPQQEPSIPDPSHTDAPAHRSKQDRLPISHTHTHTRIHTQTSTQDRMSQYSLASAHSRPQSTVLPPFQSSLSYALVRDFAYPPYHPMHFGGKPEHPSGASTPSDWNSGRRMSDSAESSAMGGRAGPWGGDGLLYRDPDPDMEPLPSTSFGSASEFHDWADDETSFRKSKHRKSRSFYDIPNYERGRRRESSRTSRGDGEFAYLTQSQSDPAGRDALRQSRGFTTTENGENRRDSHFATTLPNRSFHTSQQPIDPDSDLPLDAEPSLHHSPQRESMGPEDEELFAGKSLALYGFEPENENELRLTEGQIIMVSYRHGQGWLVAENPETGEQGLVPEQYVRLLRDIEGWDEEKGQFIDEDPFAGDDTTTTPIAETPNT</sequence>
<feature type="compositionally biased region" description="Polar residues" evidence="3">
    <location>
        <begin position="339"/>
        <end position="354"/>
    </location>
</feature>
<evidence type="ECO:0000256" key="2">
    <source>
        <dbReference type="PROSITE-ProRule" id="PRU00192"/>
    </source>
</evidence>
<dbReference type="SMART" id="SM00326">
    <property type="entry name" value="SH3"/>
    <property type="match status" value="1"/>
</dbReference>
<reference evidence="5 6" key="1">
    <citation type="journal article" date="2012" name="PLoS Pathog.">
        <title>Diverse lifestyles and strategies of plant pathogenesis encoded in the genomes of eighteen Dothideomycetes fungi.</title>
        <authorList>
            <person name="Ohm R.A."/>
            <person name="Feau N."/>
            <person name="Henrissat B."/>
            <person name="Schoch C.L."/>
            <person name="Horwitz B.A."/>
            <person name="Barry K.W."/>
            <person name="Condon B.J."/>
            <person name="Copeland A.C."/>
            <person name="Dhillon B."/>
            <person name="Glaser F."/>
            <person name="Hesse C.N."/>
            <person name="Kosti I."/>
            <person name="LaButti K."/>
            <person name="Lindquist E.A."/>
            <person name="Lucas S."/>
            <person name="Salamov A.A."/>
            <person name="Bradshaw R.E."/>
            <person name="Ciuffetti L."/>
            <person name="Hamelin R.C."/>
            <person name="Kema G.H.J."/>
            <person name="Lawrence C."/>
            <person name="Scott J.A."/>
            <person name="Spatafora J.W."/>
            <person name="Turgeon B.G."/>
            <person name="de Wit P.J.G.M."/>
            <person name="Zhong S."/>
            <person name="Goodwin S.B."/>
            <person name="Grigoriev I.V."/>
        </authorList>
    </citation>
    <scope>NUCLEOTIDE SEQUENCE [LARGE SCALE GENOMIC DNA]</scope>
    <source>
        <strain evidence="5 6">CIRAD86</strain>
    </source>
</reference>
<accession>M2Z135</accession>
<dbReference type="EMBL" id="KB446558">
    <property type="protein sequence ID" value="EME83555.1"/>
    <property type="molecule type" value="Genomic_DNA"/>
</dbReference>
<dbReference type="VEuPathDB" id="FungiDB:MYCFIDRAFT_207832"/>
<evidence type="ECO:0000313" key="6">
    <source>
        <dbReference type="Proteomes" id="UP000016932"/>
    </source>
</evidence>
<dbReference type="Gene3D" id="2.30.30.40">
    <property type="entry name" value="SH3 Domains"/>
    <property type="match status" value="1"/>
</dbReference>
<gene>
    <name evidence="5" type="ORF">MYCFIDRAFT_207832</name>
</gene>
<dbReference type="KEGG" id="pfj:MYCFIDRAFT_207832"/>
<name>M2Z135_PSEFD</name>
<proteinExistence type="predicted"/>
<feature type="region of interest" description="Disordered" evidence="3">
    <location>
        <begin position="193"/>
        <end position="381"/>
    </location>
</feature>
<feature type="compositionally biased region" description="Basic and acidic residues" evidence="3">
    <location>
        <begin position="284"/>
        <end position="301"/>
    </location>
</feature>
<dbReference type="PROSITE" id="PS50002">
    <property type="entry name" value="SH3"/>
    <property type="match status" value="1"/>
</dbReference>
<dbReference type="InterPro" id="IPR001452">
    <property type="entry name" value="SH3_domain"/>
</dbReference>
<feature type="compositionally biased region" description="Low complexity" evidence="3">
    <location>
        <begin position="66"/>
        <end position="79"/>
    </location>
</feature>
<dbReference type="GeneID" id="19336624"/>
<organism evidence="5 6">
    <name type="scientific">Pseudocercospora fijiensis (strain CIRAD86)</name>
    <name type="common">Black leaf streak disease fungus</name>
    <name type="synonym">Mycosphaerella fijiensis</name>
    <dbReference type="NCBI Taxonomy" id="383855"/>
    <lineage>
        <taxon>Eukaryota</taxon>
        <taxon>Fungi</taxon>
        <taxon>Dikarya</taxon>
        <taxon>Ascomycota</taxon>
        <taxon>Pezizomycotina</taxon>
        <taxon>Dothideomycetes</taxon>
        <taxon>Dothideomycetidae</taxon>
        <taxon>Mycosphaerellales</taxon>
        <taxon>Mycosphaerellaceae</taxon>
        <taxon>Pseudocercospora</taxon>
    </lineage>
</organism>
<feature type="compositionally biased region" description="Polar residues" evidence="3">
    <location>
        <begin position="148"/>
        <end position="166"/>
    </location>
</feature>
<keyword evidence="6" id="KW-1185">Reference proteome</keyword>
<feature type="compositionally biased region" description="Gly residues" evidence="3">
    <location>
        <begin position="225"/>
        <end position="234"/>
    </location>
</feature>
<dbReference type="RefSeq" id="XP_007926742.1">
    <property type="nucleotide sequence ID" value="XM_007928551.1"/>
</dbReference>
<dbReference type="eggNOG" id="ENOG502RZ32">
    <property type="taxonomic scope" value="Eukaryota"/>
</dbReference>
<dbReference type="HOGENOM" id="CLU_045016_0_0_1"/>
<evidence type="ECO:0000256" key="3">
    <source>
        <dbReference type="SAM" id="MobiDB-lite"/>
    </source>
</evidence>
<dbReference type="Proteomes" id="UP000016932">
    <property type="component" value="Unassembled WGS sequence"/>
</dbReference>
<dbReference type="InterPro" id="IPR036028">
    <property type="entry name" value="SH3-like_dom_sf"/>
</dbReference>
<dbReference type="OrthoDB" id="19092at2759"/>
<feature type="domain" description="SH3" evidence="4">
    <location>
        <begin position="385"/>
        <end position="446"/>
    </location>
</feature>
<protein>
    <recommendedName>
        <fullName evidence="4">SH3 domain-containing protein</fullName>
    </recommendedName>
</protein>
<keyword evidence="1 2" id="KW-0728">SH3 domain</keyword>
<evidence type="ECO:0000313" key="5">
    <source>
        <dbReference type="EMBL" id="EME83555.1"/>
    </source>
</evidence>
<evidence type="ECO:0000256" key="1">
    <source>
        <dbReference type="ARBA" id="ARBA00022443"/>
    </source>
</evidence>
<feature type="region of interest" description="Disordered" evidence="3">
    <location>
        <begin position="58"/>
        <end position="166"/>
    </location>
</feature>
<feature type="region of interest" description="Disordered" evidence="3">
    <location>
        <begin position="455"/>
        <end position="479"/>
    </location>
</feature>
<feature type="compositionally biased region" description="Low complexity" evidence="3">
    <location>
        <begin position="90"/>
        <end position="99"/>
    </location>
</feature>